<evidence type="ECO:0000259" key="2">
    <source>
        <dbReference type="Pfam" id="PF00857"/>
    </source>
</evidence>
<dbReference type="InterPro" id="IPR050272">
    <property type="entry name" value="Isochorismatase-like_hydrls"/>
</dbReference>
<dbReference type="RefSeq" id="WP_146394827.1">
    <property type="nucleotide sequence ID" value="NZ_SJPJ01000001.1"/>
</dbReference>
<protein>
    <submittedName>
        <fullName evidence="3">Putative hydrolase</fullName>
    </submittedName>
</protein>
<reference evidence="3 4" key="1">
    <citation type="submission" date="2019-02" db="EMBL/GenBank/DDBJ databases">
        <title>Deep-cultivation of Planctomycetes and their phenomic and genomic characterization uncovers novel biology.</title>
        <authorList>
            <person name="Wiegand S."/>
            <person name="Jogler M."/>
            <person name="Boedeker C."/>
            <person name="Pinto D."/>
            <person name="Vollmers J."/>
            <person name="Rivas-Marin E."/>
            <person name="Kohn T."/>
            <person name="Peeters S.H."/>
            <person name="Heuer A."/>
            <person name="Rast P."/>
            <person name="Oberbeckmann S."/>
            <person name="Bunk B."/>
            <person name="Jeske O."/>
            <person name="Meyerdierks A."/>
            <person name="Storesund J.E."/>
            <person name="Kallscheuer N."/>
            <person name="Luecker S."/>
            <person name="Lage O.M."/>
            <person name="Pohl T."/>
            <person name="Merkel B.J."/>
            <person name="Hornburger P."/>
            <person name="Mueller R.-W."/>
            <person name="Bruemmer F."/>
            <person name="Labrenz M."/>
            <person name="Spormann A.M."/>
            <person name="Op Den Camp H."/>
            <person name="Overmann J."/>
            <person name="Amann R."/>
            <person name="Jetten M.S.M."/>
            <person name="Mascher T."/>
            <person name="Medema M.H."/>
            <person name="Devos D.P."/>
            <person name="Kaster A.-K."/>
            <person name="Ovreas L."/>
            <person name="Rohde M."/>
            <person name="Galperin M.Y."/>
            <person name="Jogler C."/>
        </authorList>
    </citation>
    <scope>NUCLEOTIDE SEQUENCE [LARGE SCALE GENOMIC DNA]</scope>
    <source>
        <strain evidence="3 4">CA13</strain>
    </source>
</reference>
<dbReference type="AlphaFoldDB" id="A0A5C5YXB5"/>
<dbReference type="Pfam" id="PF00857">
    <property type="entry name" value="Isochorismatase"/>
    <property type="match status" value="1"/>
</dbReference>
<sequence length="211" mass="23442">MFNRLLDRAVNKYVSFAMRKYRTYPAARTAVLFVNVQQAFACQLQGIMPGLLQLHTLAREKGVRIVHAPYGGHSQHYPSPAQIRLTELLDSTPNGREIPLELAAHSCDIVLRDRPSLSCFMKTDLRDQLQESEIEHLVVAGPYANLAIDSTVRDGVQFGLHVTVLSDCVSAESASETQAVQVTLPRYAQTVISLKKFQSLIVDPRVTEGLP</sequence>
<dbReference type="EMBL" id="SJPJ01000001">
    <property type="protein sequence ID" value="TWT79662.1"/>
    <property type="molecule type" value="Genomic_DNA"/>
</dbReference>
<keyword evidence="1 3" id="KW-0378">Hydrolase</keyword>
<accession>A0A5C5YXB5</accession>
<dbReference type="InterPro" id="IPR036380">
    <property type="entry name" value="Isochorismatase-like_sf"/>
</dbReference>
<proteinExistence type="predicted"/>
<organism evidence="3 4">
    <name type="scientific">Novipirellula herctigrandis</name>
    <dbReference type="NCBI Taxonomy" id="2527986"/>
    <lineage>
        <taxon>Bacteria</taxon>
        <taxon>Pseudomonadati</taxon>
        <taxon>Planctomycetota</taxon>
        <taxon>Planctomycetia</taxon>
        <taxon>Pirellulales</taxon>
        <taxon>Pirellulaceae</taxon>
        <taxon>Novipirellula</taxon>
    </lineage>
</organism>
<feature type="domain" description="Isochorismatase-like" evidence="2">
    <location>
        <begin position="29"/>
        <end position="190"/>
    </location>
</feature>
<evidence type="ECO:0000256" key="1">
    <source>
        <dbReference type="ARBA" id="ARBA00022801"/>
    </source>
</evidence>
<dbReference type="Gene3D" id="3.40.50.850">
    <property type="entry name" value="Isochorismatase-like"/>
    <property type="match status" value="1"/>
</dbReference>
<comment type="caution">
    <text evidence="3">The sequence shown here is derived from an EMBL/GenBank/DDBJ whole genome shotgun (WGS) entry which is preliminary data.</text>
</comment>
<dbReference type="InterPro" id="IPR000868">
    <property type="entry name" value="Isochorismatase-like_dom"/>
</dbReference>
<dbReference type="OrthoDB" id="9785724at2"/>
<dbReference type="GO" id="GO:0016787">
    <property type="term" value="F:hydrolase activity"/>
    <property type="evidence" value="ECO:0007669"/>
    <property type="project" value="UniProtKB-KW"/>
</dbReference>
<gene>
    <name evidence="3" type="ORF">CA13_10680</name>
</gene>
<dbReference type="PANTHER" id="PTHR43540">
    <property type="entry name" value="PEROXYUREIDOACRYLATE/UREIDOACRYLATE AMIDOHYDROLASE-RELATED"/>
    <property type="match status" value="1"/>
</dbReference>
<evidence type="ECO:0000313" key="3">
    <source>
        <dbReference type="EMBL" id="TWT79662.1"/>
    </source>
</evidence>
<evidence type="ECO:0000313" key="4">
    <source>
        <dbReference type="Proteomes" id="UP000315010"/>
    </source>
</evidence>
<name>A0A5C5YXB5_9BACT</name>
<keyword evidence="4" id="KW-1185">Reference proteome</keyword>
<dbReference type="CDD" id="cd00431">
    <property type="entry name" value="cysteine_hydrolases"/>
    <property type="match status" value="1"/>
</dbReference>
<dbReference type="Proteomes" id="UP000315010">
    <property type="component" value="Unassembled WGS sequence"/>
</dbReference>
<dbReference type="SUPFAM" id="SSF52499">
    <property type="entry name" value="Isochorismatase-like hydrolases"/>
    <property type="match status" value="1"/>
</dbReference>